<dbReference type="EMBL" id="HBEC01035145">
    <property type="protein sequence ID" value="CAD8301968.1"/>
    <property type="molecule type" value="Transcribed_RNA"/>
</dbReference>
<organism evidence="1">
    <name type="scientific">Chlamydomonas euryale</name>
    <dbReference type="NCBI Taxonomy" id="1486919"/>
    <lineage>
        <taxon>Eukaryota</taxon>
        <taxon>Viridiplantae</taxon>
        <taxon>Chlorophyta</taxon>
        <taxon>core chlorophytes</taxon>
        <taxon>Chlorophyceae</taxon>
        <taxon>CS clade</taxon>
        <taxon>Chlamydomonadales</taxon>
        <taxon>Chlamydomonadaceae</taxon>
        <taxon>Chlamydomonas</taxon>
    </lineage>
</organism>
<accession>A0A7R9VPS9</accession>
<sequence>MPHSPSRWQSAQQGGCWPGRRACHPVIAPQQEAQQHWQVQAYFGRFLAPCIPGAPAFAAVSPACTTARLPAYTAVHLPEQVSALRSLGLNIRKAKVAGDMNEFYITESVTSEKVIKSARLEEIRVTVMQSLKETFPVRRRPVCRNHAVTHPDTQGCCLCMGRSGWTGVCVRACGR</sequence>
<gene>
    <name evidence="1" type="ORF">CEUR00632_LOCUS16330</name>
</gene>
<evidence type="ECO:0000313" key="1">
    <source>
        <dbReference type="EMBL" id="CAD8301968.1"/>
    </source>
</evidence>
<proteinExistence type="predicted"/>
<name>A0A7R9VPS9_9CHLO</name>
<protein>
    <submittedName>
        <fullName evidence="1">Uncharacterized protein</fullName>
    </submittedName>
</protein>
<dbReference type="AlphaFoldDB" id="A0A7R9VPS9"/>
<reference evidence="1" key="1">
    <citation type="submission" date="2021-01" db="EMBL/GenBank/DDBJ databases">
        <authorList>
            <person name="Corre E."/>
            <person name="Pelletier E."/>
            <person name="Niang G."/>
            <person name="Scheremetjew M."/>
            <person name="Finn R."/>
            <person name="Kale V."/>
            <person name="Holt S."/>
            <person name="Cochrane G."/>
            <person name="Meng A."/>
            <person name="Brown T."/>
            <person name="Cohen L."/>
        </authorList>
    </citation>
    <scope>NUCLEOTIDE SEQUENCE</scope>
    <source>
        <strain evidence="1">CCMP219</strain>
    </source>
</reference>